<dbReference type="RefSeq" id="XP_014151075.1">
    <property type="nucleotide sequence ID" value="XM_014295600.1"/>
</dbReference>
<evidence type="ECO:0000313" key="4">
    <source>
        <dbReference type="Proteomes" id="UP000054560"/>
    </source>
</evidence>
<evidence type="ECO:0000313" key="3">
    <source>
        <dbReference type="EMBL" id="KNC77173.1"/>
    </source>
</evidence>
<dbReference type="GeneID" id="25910864"/>
<name>A0A0L0FMB4_9EUKA</name>
<accession>A0A0L0FMB4</accession>
<evidence type="ECO:0000256" key="1">
    <source>
        <dbReference type="SAM" id="MobiDB-lite"/>
    </source>
</evidence>
<protein>
    <submittedName>
        <fullName evidence="3">Uncharacterized protein</fullName>
    </submittedName>
</protein>
<keyword evidence="4" id="KW-1185">Reference proteome</keyword>
<feature type="compositionally biased region" description="Acidic residues" evidence="1">
    <location>
        <begin position="135"/>
        <end position="175"/>
    </location>
</feature>
<evidence type="ECO:0000256" key="2">
    <source>
        <dbReference type="SAM" id="SignalP"/>
    </source>
</evidence>
<keyword evidence="2" id="KW-0732">Signal</keyword>
<feature type="chain" id="PRO_5005538667" evidence="2">
    <location>
        <begin position="20"/>
        <end position="175"/>
    </location>
</feature>
<dbReference type="AlphaFoldDB" id="A0A0L0FMB4"/>
<feature type="region of interest" description="Disordered" evidence="1">
    <location>
        <begin position="123"/>
        <end position="175"/>
    </location>
</feature>
<proteinExistence type="predicted"/>
<organism evidence="3 4">
    <name type="scientific">Sphaeroforma arctica JP610</name>
    <dbReference type="NCBI Taxonomy" id="667725"/>
    <lineage>
        <taxon>Eukaryota</taxon>
        <taxon>Ichthyosporea</taxon>
        <taxon>Ichthyophonida</taxon>
        <taxon>Sphaeroforma</taxon>
    </lineage>
</organism>
<feature type="signal peptide" evidence="2">
    <location>
        <begin position="1"/>
        <end position="19"/>
    </location>
</feature>
<dbReference type="EMBL" id="KQ242816">
    <property type="protein sequence ID" value="KNC77173.1"/>
    <property type="molecule type" value="Genomic_DNA"/>
</dbReference>
<reference evidence="3 4" key="1">
    <citation type="submission" date="2011-02" db="EMBL/GenBank/DDBJ databases">
        <title>The Genome Sequence of Sphaeroforma arctica JP610.</title>
        <authorList>
            <consortium name="The Broad Institute Genome Sequencing Platform"/>
            <person name="Russ C."/>
            <person name="Cuomo C."/>
            <person name="Young S.K."/>
            <person name="Zeng Q."/>
            <person name="Gargeya S."/>
            <person name="Alvarado L."/>
            <person name="Berlin A."/>
            <person name="Chapman S.B."/>
            <person name="Chen Z."/>
            <person name="Freedman E."/>
            <person name="Gellesch M."/>
            <person name="Goldberg J."/>
            <person name="Griggs A."/>
            <person name="Gujja S."/>
            <person name="Heilman E."/>
            <person name="Heiman D."/>
            <person name="Howarth C."/>
            <person name="Mehta T."/>
            <person name="Neiman D."/>
            <person name="Pearson M."/>
            <person name="Roberts A."/>
            <person name="Saif S."/>
            <person name="Shea T."/>
            <person name="Shenoy N."/>
            <person name="Sisk P."/>
            <person name="Stolte C."/>
            <person name="Sykes S."/>
            <person name="White J."/>
            <person name="Yandava C."/>
            <person name="Burger G."/>
            <person name="Gray M.W."/>
            <person name="Holland P.W.H."/>
            <person name="King N."/>
            <person name="Lang F.B.F."/>
            <person name="Roger A.J."/>
            <person name="Ruiz-Trillo I."/>
            <person name="Haas B."/>
            <person name="Nusbaum C."/>
            <person name="Birren B."/>
        </authorList>
    </citation>
    <scope>NUCLEOTIDE SEQUENCE [LARGE SCALE GENOMIC DNA]</scope>
    <source>
        <strain evidence="3 4">JP610</strain>
    </source>
</reference>
<gene>
    <name evidence="3" type="ORF">SARC_10360</name>
</gene>
<dbReference type="Proteomes" id="UP000054560">
    <property type="component" value="Unassembled WGS sequence"/>
</dbReference>
<sequence>MKATFFSAILALVLAMVLANSVGKHSLKRRDHCTGANEEYADLMCNDGEVSELDGVGCVTGECICDPECEFTEDDLEDCPVGSPRKHVDSCPVDECVAPAMSKEEMEMMEMIEDGDMEGMDMEGIDMEEMKDMMKDDDDDDHKDHEDDEEDDDDDDEDYKDDDDDNDDDHEDHED</sequence>